<comment type="subcellular location">
    <subcellularLocation>
        <location evidence="1">Membrane</location>
        <topology evidence="1">Multi-pass membrane protein</topology>
    </subcellularLocation>
</comment>
<dbReference type="InterPro" id="IPR022764">
    <property type="entry name" value="Peptidase_S54_rhomboid_dom"/>
</dbReference>
<sequence>MKEKLRFIFIPYLFVLFGLLIGYTLLNWLLFIKWNLLSLDEIIPNFFIPAVLAGLVTWLFLLPRLKILDINPQRLDGKTLSFIITLVVLSVPLIIAQKYLTSASGKLTSLTSPKEIDQFEASKYYTFKDYYVDKNLIGVNTTYGISGKNNTNFDMKIYAALPIFESQEDATKGIPHIWLGIQYAKTISNRLDPSEKEYAARKFLKESEEDFLQKDVSVFQYLERLGNSDDKENYITAITNRFAYDTDQTILIGINEPFEAHNGNKLYWLIGSIIVGSLVFLLLIRIPKAHPDQMNRIKSGQRDKSAQEDIAAIIAFLKPSDNYYITPILINLNIVVFILMFLSGSGFMVFKTNDLIKWGANNATLVADGEWWRLITSMFVHGGGIIHLVANISGLWLAGMLLEPLVGRIKLITVYMITGIIASLASILWYDDVVSSGASGAIFGIYGYLLALLLMKRFAVEVNKSFLILVLPYIGFNLLAGFAHFGTDNAGHIGGLISGLGIGFILALFQEKED</sequence>
<dbReference type="Gene3D" id="1.20.1540.10">
    <property type="entry name" value="Rhomboid-like"/>
    <property type="match status" value="1"/>
</dbReference>
<feature type="domain" description="Peptidase S54 rhomboid" evidence="8">
    <location>
        <begin position="369"/>
        <end position="507"/>
    </location>
</feature>
<gene>
    <name evidence="9" type="ORF">NOX80_07875</name>
</gene>
<evidence type="ECO:0000256" key="3">
    <source>
        <dbReference type="ARBA" id="ARBA00022692"/>
    </source>
</evidence>
<keyword evidence="10" id="KW-1185">Reference proteome</keyword>
<feature type="transmembrane region" description="Helical" evidence="7">
    <location>
        <begin position="411"/>
        <end position="430"/>
    </location>
</feature>
<feature type="transmembrane region" description="Helical" evidence="7">
    <location>
        <begin position="378"/>
        <end position="399"/>
    </location>
</feature>
<feature type="transmembrane region" description="Helical" evidence="7">
    <location>
        <begin position="42"/>
        <end position="61"/>
    </location>
</feature>
<dbReference type="Pfam" id="PF01694">
    <property type="entry name" value="Rhomboid"/>
    <property type="match status" value="1"/>
</dbReference>
<keyword evidence="3 7" id="KW-0812">Transmembrane</keyword>
<dbReference type="InterPro" id="IPR035952">
    <property type="entry name" value="Rhomboid-like_sf"/>
</dbReference>
<feature type="transmembrane region" description="Helical" evidence="7">
    <location>
        <begin position="7"/>
        <end position="30"/>
    </location>
</feature>
<evidence type="ECO:0000256" key="5">
    <source>
        <dbReference type="ARBA" id="ARBA00022989"/>
    </source>
</evidence>
<evidence type="ECO:0000259" key="8">
    <source>
        <dbReference type="Pfam" id="PF01694"/>
    </source>
</evidence>
<evidence type="ECO:0000256" key="1">
    <source>
        <dbReference type="ARBA" id="ARBA00004141"/>
    </source>
</evidence>
<feature type="transmembrane region" description="Helical" evidence="7">
    <location>
        <begin position="491"/>
        <end position="509"/>
    </location>
</feature>
<evidence type="ECO:0000313" key="9">
    <source>
        <dbReference type="EMBL" id="UUC47107.1"/>
    </source>
</evidence>
<dbReference type="Proteomes" id="UP001059844">
    <property type="component" value="Chromosome"/>
</dbReference>
<dbReference type="GO" id="GO:0006508">
    <property type="term" value="P:proteolysis"/>
    <property type="evidence" value="ECO:0007669"/>
    <property type="project" value="UniProtKB-KW"/>
</dbReference>
<keyword evidence="5 7" id="KW-1133">Transmembrane helix</keyword>
<feature type="transmembrane region" description="Helical" evidence="7">
    <location>
        <begin position="466"/>
        <end position="485"/>
    </location>
</feature>
<evidence type="ECO:0000256" key="4">
    <source>
        <dbReference type="ARBA" id="ARBA00022801"/>
    </source>
</evidence>
<proteinExistence type="inferred from homology"/>
<dbReference type="EMBL" id="CP101751">
    <property type="protein sequence ID" value="UUC47107.1"/>
    <property type="molecule type" value="Genomic_DNA"/>
</dbReference>
<dbReference type="PANTHER" id="PTHR43731:SF14">
    <property type="entry name" value="PRESENILIN-ASSOCIATED RHOMBOID-LIKE PROTEIN, MITOCHONDRIAL"/>
    <property type="match status" value="1"/>
</dbReference>
<organism evidence="9 10">
    <name type="scientific">Flavobacterium cerinum</name>
    <dbReference type="NCBI Taxonomy" id="2502784"/>
    <lineage>
        <taxon>Bacteria</taxon>
        <taxon>Pseudomonadati</taxon>
        <taxon>Bacteroidota</taxon>
        <taxon>Flavobacteriia</taxon>
        <taxon>Flavobacteriales</taxon>
        <taxon>Flavobacteriaceae</taxon>
        <taxon>Flavobacterium</taxon>
    </lineage>
</organism>
<evidence type="ECO:0000313" key="10">
    <source>
        <dbReference type="Proteomes" id="UP001059844"/>
    </source>
</evidence>
<feature type="transmembrane region" description="Helical" evidence="7">
    <location>
        <begin position="82"/>
        <end position="100"/>
    </location>
</feature>
<dbReference type="GO" id="GO:0008233">
    <property type="term" value="F:peptidase activity"/>
    <property type="evidence" value="ECO:0007669"/>
    <property type="project" value="UniProtKB-KW"/>
</dbReference>
<keyword evidence="9" id="KW-0645">Protease</keyword>
<dbReference type="RefSeq" id="WP_256552742.1">
    <property type="nucleotide sequence ID" value="NZ_CP101751.1"/>
</dbReference>
<dbReference type="InterPro" id="IPR050925">
    <property type="entry name" value="Rhomboid_protease_S54"/>
</dbReference>
<name>A0ABY5IY82_9FLAO</name>
<evidence type="ECO:0000256" key="6">
    <source>
        <dbReference type="ARBA" id="ARBA00023136"/>
    </source>
</evidence>
<evidence type="ECO:0000256" key="7">
    <source>
        <dbReference type="SAM" id="Phobius"/>
    </source>
</evidence>
<dbReference type="SUPFAM" id="SSF144091">
    <property type="entry name" value="Rhomboid-like"/>
    <property type="match status" value="1"/>
</dbReference>
<dbReference type="PANTHER" id="PTHR43731">
    <property type="entry name" value="RHOMBOID PROTEASE"/>
    <property type="match status" value="1"/>
</dbReference>
<feature type="transmembrane region" description="Helical" evidence="7">
    <location>
        <begin position="436"/>
        <end position="454"/>
    </location>
</feature>
<feature type="transmembrane region" description="Helical" evidence="7">
    <location>
        <begin position="266"/>
        <end position="286"/>
    </location>
</feature>
<accession>A0ABY5IY82</accession>
<evidence type="ECO:0000256" key="2">
    <source>
        <dbReference type="ARBA" id="ARBA00009045"/>
    </source>
</evidence>
<protein>
    <submittedName>
        <fullName evidence="9">Rhomboid family intramembrane serine protease</fullName>
    </submittedName>
</protein>
<reference evidence="9" key="1">
    <citation type="submission" date="2022-07" db="EMBL/GenBank/DDBJ databases">
        <title>Isolation, identification, and degradation of a PFOSA degrading strain from sewage treatment plant.</title>
        <authorList>
            <person name="Zhang L."/>
            <person name="Huo Y."/>
        </authorList>
    </citation>
    <scope>NUCLEOTIDE SEQUENCE</scope>
    <source>
        <strain evidence="9">C1</strain>
    </source>
</reference>
<keyword evidence="6 7" id="KW-0472">Membrane</keyword>
<comment type="similarity">
    <text evidence="2">Belongs to the peptidase S54 family.</text>
</comment>
<feature type="transmembrane region" description="Helical" evidence="7">
    <location>
        <begin position="328"/>
        <end position="350"/>
    </location>
</feature>
<keyword evidence="4" id="KW-0378">Hydrolase</keyword>